<evidence type="ECO:0000256" key="6">
    <source>
        <dbReference type="ARBA" id="ARBA00023274"/>
    </source>
</evidence>
<dbReference type="Gene3D" id="2.40.30.10">
    <property type="entry name" value="Translation factors"/>
    <property type="match status" value="1"/>
</dbReference>
<protein>
    <recommendedName>
        <fullName evidence="8">60S ribosomal protein L3</fullName>
    </recommendedName>
</protein>
<evidence type="ECO:0000256" key="1">
    <source>
        <dbReference type="ARBA" id="ARBA00006540"/>
    </source>
</evidence>
<evidence type="ECO:0000256" key="7">
    <source>
        <dbReference type="ARBA" id="ARBA00034092"/>
    </source>
</evidence>
<evidence type="ECO:0000256" key="8">
    <source>
        <dbReference type="ARBA" id="ARBA00035354"/>
    </source>
</evidence>
<accession>A0ABQ9U9R5</accession>
<dbReference type="InterPro" id="IPR045077">
    <property type="entry name" value="L3_arc_euk"/>
</dbReference>
<comment type="subunit">
    <text evidence="9">Component of the large ribosomal subunit. Interacts with DHX33.</text>
</comment>
<keyword evidence="6" id="KW-0687">Ribonucleoprotein</keyword>
<evidence type="ECO:0000256" key="3">
    <source>
        <dbReference type="ARBA" id="ARBA00022843"/>
    </source>
</evidence>
<dbReference type="Pfam" id="PF00297">
    <property type="entry name" value="Ribosomal_L3"/>
    <property type="match status" value="2"/>
</dbReference>
<reference evidence="10 11" key="1">
    <citation type="submission" date="2023-05" db="EMBL/GenBank/DDBJ databases">
        <title>B98-5 Cell Line De Novo Hybrid Assembly: An Optical Mapping Approach.</title>
        <authorList>
            <person name="Kananen K."/>
            <person name="Auerbach J.A."/>
            <person name="Kautto E."/>
            <person name="Blachly J.S."/>
        </authorList>
    </citation>
    <scope>NUCLEOTIDE SEQUENCE [LARGE SCALE GENOMIC DNA]</scope>
    <source>
        <strain evidence="10">B95-8</strain>
        <tissue evidence="10">Cell line</tissue>
    </source>
</reference>
<keyword evidence="3" id="KW-0832">Ubl conjugation</keyword>
<comment type="function">
    <text evidence="7">Component of the large ribosomal subunit. The ribosome is a large ribonucleoprotein complex responsible for the synthesis of proteins in the cell.</text>
</comment>
<dbReference type="InterPro" id="IPR009000">
    <property type="entry name" value="Transl_B-barrel_sf"/>
</dbReference>
<sequence length="141" mass="15958">MKKYCQVVLINSHTQKHLLPLCQKKAHLMEIQVNKGSLAKKLDLSLEKLEHHVPKCYHHCTEIKKIYKINQGYLIKDGKLINASTNYDLSDKSINPLGGFIHYGEVTNDCVIRRAVWWEPKSKCSPSTILSADQAVGSGKD</sequence>
<dbReference type="PANTHER" id="PTHR11363">
    <property type="entry name" value="60S RIBOSOMAL PROTEIN L3-RELATED"/>
    <property type="match status" value="1"/>
</dbReference>
<keyword evidence="5" id="KW-0007">Acetylation</keyword>
<gene>
    <name evidence="10" type="ORF">P7K49_027374</name>
</gene>
<proteinExistence type="inferred from homology"/>
<evidence type="ECO:0000256" key="4">
    <source>
        <dbReference type="ARBA" id="ARBA00022980"/>
    </source>
</evidence>
<keyword evidence="2" id="KW-1017">Isopeptide bond</keyword>
<comment type="caution">
    <text evidence="10">The sequence shown here is derived from an EMBL/GenBank/DDBJ whole genome shotgun (WGS) entry which is preliminary data.</text>
</comment>
<name>A0ABQ9U9R5_SAGOE</name>
<organism evidence="10 11">
    <name type="scientific">Saguinus oedipus</name>
    <name type="common">Cotton-top tamarin</name>
    <name type="synonym">Oedipomidas oedipus</name>
    <dbReference type="NCBI Taxonomy" id="9490"/>
    <lineage>
        <taxon>Eukaryota</taxon>
        <taxon>Metazoa</taxon>
        <taxon>Chordata</taxon>
        <taxon>Craniata</taxon>
        <taxon>Vertebrata</taxon>
        <taxon>Euteleostomi</taxon>
        <taxon>Mammalia</taxon>
        <taxon>Eutheria</taxon>
        <taxon>Euarchontoglires</taxon>
        <taxon>Primates</taxon>
        <taxon>Haplorrhini</taxon>
        <taxon>Platyrrhini</taxon>
        <taxon>Cebidae</taxon>
        <taxon>Callitrichinae</taxon>
        <taxon>Saguinus</taxon>
    </lineage>
</organism>
<evidence type="ECO:0000313" key="10">
    <source>
        <dbReference type="EMBL" id="KAK2093636.1"/>
    </source>
</evidence>
<dbReference type="SUPFAM" id="SSF50447">
    <property type="entry name" value="Translation proteins"/>
    <property type="match status" value="1"/>
</dbReference>
<dbReference type="InterPro" id="IPR000597">
    <property type="entry name" value="Ribosomal_uL3"/>
</dbReference>
<evidence type="ECO:0000313" key="11">
    <source>
        <dbReference type="Proteomes" id="UP001266305"/>
    </source>
</evidence>
<keyword evidence="4" id="KW-0689">Ribosomal protein</keyword>
<evidence type="ECO:0000256" key="2">
    <source>
        <dbReference type="ARBA" id="ARBA00022499"/>
    </source>
</evidence>
<dbReference type="PANTHER" id="PTHR11363:SF4">
    <property type="entry name" value="LARGE RIBOSOMAL SUBUNIT PROTEIN UL3"/>
    <property type="match status" value="1"/>
</dbReference>
<dbReference type="Gene3D" id="3.30.1430.10">
    <property type="match status" value="1"/>
</dbReference>
<comment type="similarity">
    <text evidence="1">Belongs to the universal ribosomal protein uL3 family.</text>
</comment>
<dbReference type="Proteomes" id="UP001266305">
    <property type="component" value="Unassembled WGS sequence"/>
</dbReference>
<keyword evidence="11" id="KW-1185">Reference proteome</keyword>
<dbReference type="EMBL" id="JASSZA010000014">
    <property type="protein sequence ID" value="KAK2093636.1"/>
    <property type="molecule type" value="Genomic_DNA"/>
</dbReference>
<evidence type="ECO:0000256" key="5">
    <source>
        <dbReference type="ARBA" id="ARBA00022990"/>
    </source>
</evidence>
<evidence type="ECO:0000256" key="9">
    <source>
        <dbReference type="ARBA" id="ARBA00046482"/>
    </source>
</evidence>